<dbReference type="AlphaFoldDB" id="A0A1H0JGM1"/>
<proteinExistence type="predicted"/>
<evidence type="ECO:0000256" key="1">
    <source>
        <dbReference type="SAM" id="MobiDB-lite"/>
    </source>
</evidence>
<protein>
    <submittedName>
        <fullName evidence="3">Rod binding protein</fullName>
    </submittedName>
</protein>
<dbReference type="EMBL" id="FNIT01000006">
    <property type="protein sequence ID" value="SDO42927.1"/>
    <property type="molecule type" value="Genomic_DNA"/>
</dbReference>
<evidence type="ECO:0000313" key="4">
    <source>
        <dbReference type="Proteomes" id="UP000198793"/>
    </source>
</evidence>
<gene>
    <name evidence="3" type="ORF">SAMN05192530_106177</name>
</gene>
<organism evidence="3 4">
    <name type="scientific">Aureimonas jatrophae</name>
    <dbReference type="NCBI Taxonomy" id="1166073"/>
    <lineage>
        <taxon>Bacteria</taxon>
        <taxon>Pseudomonadati</taxon>
        <taxon>Pseudomonadota</taxon>
        <taxon>Alphaproteobacteria</taxon>
        <taxon>Hyphomicrobiales</taxon>
        <taxon>Aurantimonadaceae</taxon>
        <taxon>Aureimonas</taxon>
    </lineage>
</organism>
<evidence type="ECO:0000259" key="2">
    <source>
        <dbReference type="Pfam" id="PF10135"/>
    </source>
</evidence>
<keyword evidence="4" id="KW-1185">Reference proteome</keyword>
<dbReference type="RefSeq" id="WP_090674519.1">
    <property type="nucleotide sequence ID" value="NZ_FNIT01000006.1"/>
</dbReference>
<reference evidence="3 4" key="1">
    <citation type="submission" date="2016-10" db="EMBL/GenBank/DDBJ databases">
        <authorList>
            <person name="de Groot N.N."/>
        </authorList>
    </citation>
    <scope>NUCLEOTIDE SEQUENCE [LARGE SCALE GENOMIC DNA]</scope>
    <source>
        <strain evidence="4">L7-484,KACC 16230,DSM 25025</strain>
    </source>
</reference>
<dbReference type="STRING" id="1166073.SAMN05192530_106177"/>
<accession>A0A1H0JGM1</accession>
<feature type="region of interest" description="Disordered" evidence="1">
    <location>
        <begin position="1"/>
        <end position="21"/>
    </location>
</feature>
<dbReference type="Pfam" id="PF10135">
    <property type="entry name" value="Rod-binding"/>
    <property type="match status" value="1"/>
</dbReference>
<evidence type="ECO:0000313" key="3">
    <source>
        <dbReference type="EMBL" id="SDO42927.1"/>
    </source>
</evidence>
<feature type="domain" description="Flagellar protein FlgJ N-terminal" evidence="2">
    <location>
        <begin position="89"/>
        <end position="126"/>
    </location>
</feature>
<dbReference type="Proteomes" id="UP000198793">
    <property type="component" value="Unassembled WGS sequence"/>
</dbReference>
<sequence length="134" mass="13796">MTSVTAPTATQAAASASLTRTGTTVASVDADRGFAAAMNEVGATTSAAPDTSVAFRHQTSRSGELKPEQAFESFVLRSFIEEMLPKENTAVFGSGTAGNIWRSMLAERIADEMAAGGGIGIAKTISRDAPAKPD</sequence>
<dbReference type="InterPro" id="IPR019301">
    <property type="entry name" value="Flagellar_prot_FlgJ_N"/>
</dbReference>
<dbReference type="OrthoDB" id="7889190at2"/>
<name>A0A1H0JGM1_9HYPH</name>